<comment type="caution">
    <text evidence="2">The sequence shown here is derived from an EMBL/GenBank/DDBJ whole genome shotgun (WGS) entry which is preliminary data.</text>
</comment>
<proteinExistence type="predicted"/>
<evidence type="ECO:0000313" key="2">
    <source>
        <dbReference type="EMBL" id="KAF2899138.1"/>
    </source>
</evidence>
<keyword evidence="3" id="KW-1185">Reference proteome</keyword>
<feature type="compositionally biased region" description="Basic and acidic residues" evidence="1">
    <location>
        <begin position="9"/>
        <end position="25"/>
    </location>
</feature>
<dbReference type="OrthoDB" id="5399929at2759"/>
<evidence type="ECO:0000256" key="1">
    <source>
        <dbReference type="SAM" id="MobiDB-lite"/>
    </source>
</evidence>
<feature type="compositionally biased region" description="Polar residues" evidence="1">
    <location>
        <begin position="304"/>
        <end position="324"/>
    </location>
</feature>
<protein>
    <submittedName>
        <fullName evidence="2">Uncharacterized protein</fullName>
    </submittedName>
</protein>
<organism evidence="2 3">
    <name type="scientific">Ignelater luminosus</name>
    <name type="common">Cucubano</name>
    <name type="synonym">Pyrophorus luminosus</name>
    <dbReference type="NCBI Taxonomy" id="2038154"/>
    <lineage>
        <taxon>Eukaryota</taxon>
        <taxon>Metazoa</taxon>
        <taxon>Ecdysozoa</taxon>
        <taxon>Arthropoda</taxon>
        <taxon>Hexapoda</taxon>
        <taxon>Insecta</taxon>
        <taxon>Pterygota</taxon>
        <taxon>Neoptera</taxon>
        <taxon>Endopterygota</taxon>
        <taxon>Coleoptera</taxon>
        <taxon>Polyphaga</taxon>
        <taxon>Elateriformia</taxon>
        <taxon>Elateroidea</taxon>
        <taxon>Elateridae</taxon>
        <taxon>Agrypninae</taxon>
        <taxon>Pyrophorini</taxon>
        <taxon>Ignelater</taxon>
    </lineage>
</organism>
<feature type="compositionally biased region" description="Basic and acidic residues" evidence="1">
    <location>
        <begin position="364"/>
        <end position="383"/>
    </location>
</feature>
<sequence length="1463" mass="165071">MDIVGGDKYLQDLDSERKLRTRNKDPPNSSVKPDSTKPSDDSDDSKNSNINDQSLKVQKRERRRSVGSPKSNSKRSDDIRVSPRSHKVTSENNDTPIIAAKISKTRSLLDEISNCSAESEMNKNGFGIKPIVLSKINTSNKELDGNKDNQKNIFEIVKNEKRKFPIATEIVSEASKNDVSQEKPKRGRRKKMTADVTNISNNEIYVIKETPKQKKRRSVTNEVNTSIKKPETNSVERLKQRRSLSAVAVGDNNDIQKQKQKCRRNSIEVIPISNSVNKSEKEKVVVDPNIHRIRSPKKIKTNEDNLNGNHSNNIKSDIQSSTRKLGSPKRTKLSNLNSANNHPANSSQQINKEEPQNSINETGSPKKIETSEIEIPNKEKLPDTLDESTNLLKINPMLEISNKKRASKVRKCLTSAMDSCNKSDEPSQIERISDLTVVPITHLLPNSEDIIDSSQEESSCSTSNYSETAVIIQKDIKEIQSTNHVTELEVTAITEKSETADVQNTQNTNNELSITNISISPDQLMEIDLAGSRNEKDISEMDTLTMGMEEVSEVFKENPESDSVSIPASPVAPDTPTRTNELINNTIDISPIKSAEIENDSDQAPRILEMENNDSTSNKIENVNKEKLISSSLPSCSSGFSKGNTTRAERLLAMVSHTPSPKTYKIKKIKSLDNSPYSIFLKTNRILKMMQMYGVKPDSEDIIEIEDDGEPHLISEEDVLEFTKELPSPMATPKFSILKRKAPETRSEGLSPPRKKRVNFTDPPTTCEKVYYNIKEEEETSPEDQSGQTKSIEDVGNQKPEEETDDIQKIPNGQQITSSAIPEAEEFIDLPVFQEVEIITSPSDNLVESDNLTEPDTESLNIATQGSMDNTHVSRLDHYNPIVPELIDCNESIKVVLKKTTTPVFVTHLQNELERKMLFTIGDLARLTEAEVMRLPFKTPKIKGVRSALLEYYESCKNDQIKMNIENETQRNQGIKVITEKILHDNQSESDKKGCSSQTISTTAVENREQNISTKDDNSQLKIQVLPLSPSTSSNVKILSSLLIEPARKIFPAVLQKNTEESVSPIGKTIKQVQLSEPSRPKISRDKELSSIRPLVCDENVEERTKLQSCMPELIEDFERIKEKAKRQGLHLSSLYELILEVVGIENYISVLQENKALTIDHLIKDDKDWNAVISDMMHRLGLNKIVSLLSATLKITPARFVMKVFDTLPNDISKDGTLERIACHALKLIPLQNVLRNFGMHNVVNALHEMKERLDFTVEDFFLYATFKFSPNINDMAPCFKNINTVRLEDTTLEMTDENKKDLNTFVEKVSNVAHKSVTRISEVQELVKDFPAEEKEKLTLALFYDMPFVKREECATQVMNSISLEQQQNVVTEVVDKMWKVHPDAAAALVVNKLVQGQEKILFDVVTKLSLSKQEKLTYTMVHKASLEKQKELSLSVFDKMSDADVFDCFTNYYRKRLQKK</sequence>
<feature type="region of interest" description="Disordered" evidence="1">
    <location>
        <begin position="733"/>
        <end position="763"/>
    </location>
</feature>
<feature type="region of interest" description="Disordered" evidence="1">
    <location>
        <begin position="279"/>
        <end position="383"/>
    </location>
</feature>
<gene>
    <name evidence="2" type="ORF">ILUMI_07047</name>
</gene>
<dbReference type="Proteomes" id="UP000801492">
    <property type="component" value="Unassembled WGS sequence"/>
</dbReference>
<name>A0A8K0D488_IGNLU</name>
<feature type="compositionally biased region" description="Polar residues" evidence="1">
    <location>
        <begin position="333"/>
        <end position="363"/>
    </location>
</feature>
<reference evidence="2" key="1">
    <citation type="submission" date="2019-08" db="EMBL/GenBank/DDBJ databases">
        <title>The genome of the North American firefly Photinus pyralis.</title>
        <authorList>
            <consortium name="Photinus pyralis genome working group"/>
            <person name="Fallon T.R."/>
            <person name="Sander Lower S.E."/>
            <person name="Weng J.-K."/>
        </authorList>
    </citation>
    <scope>NUCLEOTIDE SEQUENCE</scope>
    <source>
        <strain evidence="2">TRF0915ILg1</strain>
        <tissue evidence="2">Whole body</tissue>
    </source>
</reference>
<dbReference type="EMBL" id="VTPC01003033">
    <property type="protein sequence ID" value="KAF2899138.1"/>
    <property type="molecule type" value="Genomic_DNA"/>
</dbReference>
<accession>A0A8K0D488</accession>
<feature type="region of interest" description="Disordered" evidence="1">
    <location>
        <begin position="776"/>
        <end position="813"/>
    </location>
</feature>
<feature type="compositionally biased region" description="Basic and acidic residues" evidence="1">
    <location>
        <begin position="34"/>
        <end position="46"/>
    </location>
</feature>
<feature type="region of interest" description="Disordered" evidence="1">
    <location>
        <begin position="558"/>
        <end position="578"/>
    </location>
</feature>
<evidence type="ECO:0000313" key="3">
    <source>
        <dbReference type="Proteomes" id="UP000801492"/>
    </source>
</evidence>
<feature type="region of interest" description="Disordered" evidence="1">
    <location>
        <begin position="1"/>
        <end position="97"/>
    </location>
</feature>